<keyword evidence="6" id="KW-0413">Isomerase</keyword>
<comment type="caution">
    <text evidence="11">The sequence shown here is derived from an EMBL/GenBank/DDBJ whole genome shotgun (WGS) entry which is preliminary data.</text>
</comment>
<keyword evidence="3" id="KW-0597">Phosphoprotein</keyword>
<dbReference type="InterPro" id="IPR005846">
    <property type="entry name" value="A-D-PHexomutase_a/b/a-III"/>
</dbReference>
<evidence type="ECO:0000259" key="10">
    <source>
        <dbReference type="Pfam" id="PF02880"/>
    </source>
</evidence>
<evidence type="ECO:0000256" key="1">
    <source>
        <dbReference type="ARBA" id="ARBA00001946"/>
    </source>
</evidence>
<evidence type="ECO:0000256" key="6">
    <source>
        <dbReference type="ARBA" id="ARBA00023235"/>
    </source>
</evidence>
<evidence type="ECO:0000313" key="11">
    <source>
        <dbReference type="EMBL" id="MBF4552990.1"/>
    </source>
</evidence>
<feature type="domain" description="Alpha-D-phosphohexomutase alpha/beta/alpha" evidence="8">
    <location>
        <begin position="3"/>
        <end position="144"/>
    </location>
</feature>
<dbReference type="RefSeq" id="WP_194555849.1">
    <property type="nucleotide sequence ID" value="NZ_JADKMY010000001.1"/>
</dbReference>
<dbReference type="EMBL" id="JADKMY010000001">
    <property type="protein sequence ID" value="MBF4552990.1"/>
    <property type="molecule type" value="Genomic_DNA"/>
</dbReference>
<gene>
    <name evidence="11" type="ORF">IRY30_02690</name>
</gene>
<dbReference type="SUPFAM" id="SSF55957">
    <property type="entry name" value="Phosphoglucomutase, C-terminal domain"/>
    <property type="match status" value="1"/>
</dbReference>
<dbReference type="CDD" id="cd05799">
    <property type="entry name" value="PGM2"/>
    <property type="match status" value="1"/>
</dbReference>
<accession>A0ABR9ZHZ8</accession>
<evidence type="ECO:0000259" key="9">
    <source>
        <dbReference type="Pfam" id="PF02879"/>
    </source>
</evidence>
<dbReference type="SUPFAM" id="SSF53738">
    <property type="entry name" value="Phosphoglucomutase, first 3 domains"/>
    <property type="match status" value="3"/>
</dbReference>
<dbReference type="InterPro" id="IPR005844">
    <property type="entry name" value="A-D-PHexomutase_a/b/a-I"/>
</dbReference>
<dbReference type="Proteomes" id="UP000635902">
    <property type="component" value="Unassembled WGS sequence"/>
</dbReference>
<dbReference type="PRINTS" id="PR00509">
    <property type="entry name" value="PGMPMM"/>
</dbReference>
<reference evidence="11 12" key="1">
    <citation type="submission" date="2020-10" db="EMBL/GenBank/DDBJ databases">
        <title>Novel species in genus Corynebacterium.</title>
        <authorList>
            <person name="Zhang G."/>
        </authorList>
    </citation>
    <scope>NUCLEOTIDE SEQUENCE [LARGE SCALE GENOMIC DNA]</scope>
    <source>
        <strain evidence="11 12">DSM 45110</strain>
    </source>
</reference>
<evidence type="ECO:0000256" key="5">
    <source>
        <dbReference type="ARBA" id="ARBA00022842"/>
    </source>
</evidence>
<feature type="domain" description="Alpha-D-phosphohexomutase alpha/beta/alpha" evidence="9">
    <location>
        <begin position="166"/>
        <end position="269"/>
    </location>
</feature>
<dbReference type="Gene3D" id="3.40.120.10">
    <property type="entry name" value="Alpha-D-Glucose-1,6-Bisphosphate, subunit A, domain 3"/>
    <property type="match status" value="3"/>
</dbReference>
<dbReference type="InterPro" id="IPR036900">
    <property type="entry name" value="A-D-PHexomutase_C_sf"/>
</dbReference>
<dbReference type="Pfam" id="PF02878">
    <property type="entry name" value="PGM_PMM_I"/>
    <property type="match status" value="1"/>
</dbReference>
<evidence type="ECO:0000256" key="4">
    <source>
        <dbReference type="ARBA" id="ARBA00022723"/>
    </source>
</evidence>
<proteinExistence type="inferred from homology"/>
<comment type="similarity">
    <text evidence="2 7">Belongs to the phosphohexose mutase family.</text>
</comment>
<comment type="cofactor">
    <cofactor evidence="1">
        <name>Mg(2+)</name>
        <dbReference type="ChEBI" id="CHEBI:18420"/>
    </cofactor>
</comment>
<dbReference type="InterPro" id="IPR005841">
    <property type="entry name" value="Alpha-D-phosphohexomutase_SF"/>
</dbReference>
<keyword evidence="4 7" id="KW-0479">Metal-binding</keyword>
<evidence type="ECO:0000256" key="2">
    <source>
        <dbReference type="ARBA" id="ARBA00010231"/>
    </source>
</evidence>
<evidence type="ECO:0000313" key="12">
    <source>
        <dbReference type="Proteomes" id="UP000635902"/>
    </source>
</evidence>
<dbReference type="InterPro" id="IPR005845">
    <property type="entry name" value="A-D-PHexomutase_a/b/a-II"/>
</dbReference>
<dbReference type="Gene3D" id="3.30.310.50">
    <property type="entry name" value="Alpha-D-phosphohexomutase, C-terminal domain"/>
    <property type="match status" value="1"/>
</dbReference>
<name>A0ABR9ZHZ8_9CORY</name>
<feature type="domain" description="Alpha-D-phosphohexomutase alpha/beta/alpha" evidence="10">
    <location>
        <begin position="286"/>
        <end position="399"/>
    </location>
</feature>
<dbReference type="Pfam" id="PF02879">
    <property type="entry name" value="PGM_PMM_II"/>
    <property type="match status" value="1"/>
</dbReference>
<dbReference type="PANTHER" id="PTHR45745:SF1">
    <property type="entry name" value="PHOSPHOGLUCOMUTASE 2B-RELATED"/>
    <property type="match status" value="1"/>
</dbReference>
<dbReference type="PANTHER" id="PTHR45745">
    <property type="entry name" value="PHOSPHOMANNOMUTASE 45A"/>
    <property type="match status" value="1"/>
</dbReference>
<evidence type="ECO:0000256" key="3">
    <source>
        <dbReference type="ARBA" id="ARBA00022553"/>
    </source>
</evidence>
<keyword evidence="5 7" id="KW-0460">Magnesium</keyword>
<dbReference type="Pfam" id="PF02880">
    <property type="entry name" value="PGM_PMM_III"/>
    <property type="match status" value="1"/>
</dbReference>
<dbReference type="PROSITE" id="PS00710">
    <property type="entry name" value="PGM_PMM"/>
    <property type="match status" value="1"/>
</dbReference>
<dbReference type="InterPro" id="IPR016066">
    <property type="entry name" value="A-D-PHexomutase_CS"/>
</dbReference>
<evidence type="ECO:0000259" key="8">
    <source>
        <dbReference type="Pfam" id="PF02878"/>
    </source>
</evidence>
<sequence>MNLKFGTAGLRAVVGPGVDQLNVPNVTRATAGVAAWMKKALQPIRADGRFQVAVGYDARYGSHPFARSTAETFAGAGFAVTLIAEPGATPILAWLVKSRQFDAGVQITASHNPGGDNGYKLYLDGGRQLLSPADVEIEAEIAQQPAASLIPRSEAKSMDLGAQNGYVTAISQLVACGEQEKLRKRRTLKILYTPLHGVGGEALESALRTNGFGDIHFVAAQRWPDPEFPTVAFPNPEEPGATDLLLQEARELQPDLLIALDPDADRCMLGVPDPSNTKYGYRMLRGDETGPLMAKRIVGECRVASEEKDGQPAPVVATTVVSSQLLGRMAAHYGWNYVETLTGFKYLARAADDQPGELAFAYEEAIGTCPAPHVVADKDGIATALIAAQWVAELKEAGRGLLDELAELEATHGVFRTGQVSMRYETSEQAYKLVSQILSAPPRELGGLEVQASVIKDSADRITDGVKMTGQQGELTVRVIARPSGTEPKAKFYLEVTGPAGSRENVEALYDKFEFDVINLF</sequence>
<keyword evidence="12" id="KW-1185">Reference proteome</keyword>
<evidence type="ECO:0000256" key="7">
    <source>
        <dbReference type="RuleBase" id="RU004326"/>
    </source>
</evidence>
<dbReference type="InterPro" id="IPR016055">
    <property type="entry name" value="A-D-PHexomutase_a/b/a-I/II/III"/>
</dbReference>
<organism evidence="11 12">
    <name type="scientific">Corynebacterium suicordis DSM 45110</name>
    <dbReference type="NCBI Taxonomy" id="1121369"/>
    <lineage>
        <taxon>Bacteria</taxon>
        <taxon>Bacillati</taxon>
        <taxon>Actinomycetota</taxon>
        <taxon>Actinomycetes</taxon>
        <taxon>Mycobacteriales</taxon>
        <taxon>Corynebacteriaceae</taxon>
        <taxon>Corynebacterium</taxon>
    </lineage>
</organism>
<protein>
    <submittedName>
        <fullName evidence="11">Phospho-sugar mutase</fullName>
    </submittedName>
</protein>